<dbReference type="InterPro" id="IPR051721">
    <property type="entry name" value="Biopterin_syn/organic_redct"/>
</dbReference>
<dbReference type="EMBL" id="CP047650">
    <property type="protein sequence ID" value="QHJ01240.1"/>
    <property type="molecule type" value="Genomic_DNA"/>
</dbReference>
<dbReference type="PRINTS" id="PR00081">
    <property type="entry name" value="GDHRDH"/>
</dbReference>
<dbReference type="RefSeq" id="WP_160555048.1">
    <property type="nucleotide sequence ID" value="NZ_CP047650.1"/>
</dbReference>
<organism evidence="5 6">
    <name type="scientific">Xylophilus rhododendri</name>
    <dbReference type="NCBI Taxonomy" id="2697032"/>
    <lineage>
        <taxon>Bacteria</taxon>
        <taxon>Pseudomonadati</taxon>
        <taxon>Pseudomonadota</taxon>
        <taxon>Betaproteobacteria</taxon>
        <taxon>Burkholderiales</taxon>
        <taxon>Xylophilus</taxon>
    </lineage>
</organism>
<dbReference type="GO" id="GO:0004757">
    <property type="term" value="F:sepiapterin reductase (NADP+) activity"/>
    <property type="evidence" value="ECO:0007669"/>
    <property type="project" value="TreeGrafter"/>
</dbReference>
<reference evidence="5 6" key="1">
    <citation type="submission" date="2020-01" db="EMBL/GenBank/DDBJ databases">
        <title>Genome sequencing of strain KACC 21265.</title>
        <authorList>
            <person name="Heo J."/>
            <person name="Kim S.-J."/>
            <person name="Kim J.-S."/>
            <person name="Hong S.-B."/>
            <person name="Kwon S.-W."/>
        </authorList>
    </citation>
    <scope>NUCLEOTIDE SEQUENCE [LARGE SCALE GENOMIC DNA]</scope>
    <source>
        <strain evidence="5 6">KACC 21265</strain>
    </source>
</reference>
<evidence type="ECO:0000256" key="1">
    <source>
        <dbReference type="ARBA" id="ARBA00004496"/>
    </source>
</evidence>
<dbReference type="InterPro" id="IPR036291">
    <property type="entry name" value="NAD(P)-bd_dom_sf"/>
</dbReference>
<dbReference type="GO" id="GO:0005737">
    <property type="term" value="C:cytoplasm"/>
    <property type="evidence" value="ECO:0007669"/>
    <property type="project" value="UniProtKB-SubCell"/>
</dbReference>
<protein>
    <submittedName>
        <fullName evidence="5">SDR family NAD(P)-dependent oxidoreductase</fullName>
    </submittedName>
</protein>
<evidence type="ECO:0000313" key="5">
    <source>
        <dbReference type="EMBL" id="QHJ01240.1"/>
    </source>
</evidence>
<dbReference type="Gene3D" id="3.40.50.720">
    <property type="entry name" value="NAD(P)-binding Rossmann-like Domain"/>
    <property type="match status" value="1"/>
</dbReference>
<evidence type="ECO:0000256" key="2">
    <source>
        <dbReference type="ARBA" id="ARBA00022490"/>
    </source>
</evidence>
<keyword evidence="6" id="KW-1185">Reference proteome</keyword>
<comment type="subcellular location">
    <subcellularLocation>
        <location evidence="1">Cytoplasm</location>
    </subcellularLocation>
</comment>
<accession>A0A857JDP5</accession>
<dbReference type="KEGG" id="xyk:GT347_26570"/>
<keyword evidence="4" id="KW-0560">Oxidoreductase</keyword>
<dbReference type="PANTHER" id="PTHR44085:SF2">
    <property type="entry name" value="SEPIAPTERIN REDUCTASE"/>
    <property type="match status" value="1"/>
</dbReference>
<evidence type="ECO:0000256" key="3">
    <source>
        <dbReference type="ARBA" id="ARBA00022857"/>
    </source>
</evidence>
<name>A0A857JDP5_9BURK</name>
<keyword evidence="2" id="KW-0963">Cytoplasm</keyword>
<dbReference type="AlphaFoldDB" id="A0A857JDP5"/>
<proteinExistence type="predicted"/>
<dbReference type="PANTHER" id="PTHR44085">
    <property type="entry name" value="SEPIAPTERIN REDUCTASE"/>
    <property type="match status" value="1"/>
</dbReference>
<evidence type="ECO:0000313" key="6">
    <source>
        <dbReference type="Proteomes" id="UP000464787"/>
    </source>
</evidence>
<dbReference type="Pfam" id="PF00106">
    <property type="entry name" value="adh_short"/>
    <property type="match status" value="1"/>
</dbReference>
<keyword evidence="3" id="KW-0521">NADP</keyword>
<dbReference type="Proteomes" id="UP000464787">
    <property type="component" value="Chromosome"/>
</dbReference>
<sequence>MTQSTHLFILTGASRGLGQAMARQLLSAGNTLLCISRKRDDSLASAAGLTQWQADLADGASVAARLAEWIAKLQPDAFASATLVNNAALMPPAVPLRDAAPADTVAALRVGLEAPMLLSSAFLSATAGWTVPRKVLNISSGLGRRPMASQSAYCSIKAGMDMFTRCAALDEAQRPNGARLCALAPGVIDTDMQQQLRGGDPAAFPDQARFAGLHGSGQLVSAEDTARAVLAYLARADFGQQLLADVRD</sequence>
<gene>
    <name evidence="5" type="ORF">GT347_26570</name>
</gene>
<dbReference type="SUPFAM" id="SSF51735">
    <property type="entry name" value="NAD(P)-binding Rossmann-fold domains"/>
    <property type="match status" value="1"/>
</dbReference>
<evidence type="ECO:0000256" key="4">
    <source>
        <dbReference type="ARBA" id="ARBA00023002"/>
    </source>
</evidence>
<dbReference type="GO" id="GO:0006729">
    <property type="term" value="P:tetrahydrobiopterin biosynthetic process"/>
    <property type="evidence" value="ECO:0007669"/>
    <property type="project" value="TreeGrafter"/>
</dbReference>
<dbReference type="InterPro" id="IPR002347">
    <property type="entry name" value="SDR_fam"/>
</dbReference>